<dbReference type="InterPro" id="IPR036873">
    <property type="entry name" value="Rhodanese-like_dom_sf"/>
</dbReference>
<organism evidence="4">
    <name type="scientific">Anthurium amnicola</name>
    <dbReference type="NCBI Taxonomy" id="1678845"/>
    <lineage>
        <taxon>Eukaryota</taxon>
        <taxon>Viridiplantae</taxon>
        <taxon>Streptophyta</taxon>
        <taxon>Embryophyta</taxon>
        <taxon>Tracheophyta</taxon>
        <taxon>Spermatophyta</taxon>
        <taxon>Magnoliopsida</taxon>
        <taxon>Liliopsida</taxon>
        <taxon>Araceae</taxon>
        <taxon>Pothoideae</taxon>
        <taxon>Potheae</taxon>
        <taxon>Anthurium</taxon>
    </lineage>
</organism>
<dbReference type="EMBL" id="GDJX01011282">
    <property type="protein sequence ID" value="JAT56654.1"/>
    <property type="molecule type" value="Transcribed_RNA"/>
</dbReference>
<dbReference type="Gene3D" id="3.40.250.10">
    <property type="entry name" value="Rhodanese-like domain"/>
    <property type="match status" value="1"/>
</dbReference>
<keyword evidence="2" id="KW-0812">Transmembrane</keyword>
<proteinExistence type="predicted"/>
<dbReference type="GO" id="GO:0009704">
    <property type="term" value="P:de-etiolation"/>
    <property type="evidence" value="ECO:0007669"/>
    <property type="project" value="InterPro"/>
</dbReference>
<feature type="transmembrane region" description="Helical" evidence="2">
    <location>
        <begin position="230"/>
        <end position="253"/>
    </location>
</feature>
<feature type="compositionally biased region" description="Low complexity" evidence="1">
    <location>
        <begin position="52"/>
        <end position="63"/>
    </location>
</feature>
<feature type="non-terminal residue" evidence="4">
    <location>
        <position position="1"/>
    </location>
</feature>
<feature type="domain" description="Rhodanese" evidence="3">
    <location>
        <begin position="274"/>
        <end position="389"/>
    </location>
</feature>
<evidence type="ECO:0000256" key="1">
    <source>
        <dbReference type="SAM" id="MobiDB-lite"/>
    </source>
</evidence>
<dbReference type="GO" id="GO:0071277">
    <property type="term" value="P:cellular response to calcium ion"/>
    <property type="evidence" value="ECO:0007669"/>
    <property type="project" value="InterPro"/>
</dbReference>
<name>A0A1D1YPU4_9ARAE</name>
<dbReference type="SMART" id="SM00450">
    <property type="entry name" value="RHOD"/>
    <property type="match status" value="1"/>
</dbReference>
<dbReference type="PANTHER" id="PTHR34209:SF1">
    <property type="entry name" value="CALCIUM SENSING RECEPTOR, CHLOROPLASTIC"/>
    <property type="match status" value="1"/>
</dbReference>
<gene>
    <name evidence="4" type="primary">CAS_13</name>
    <name evidence="4" type="ORF">g.30598</name>
</gene>
<feature type="region of interest" description="Disordered" evidence="1">
    <location>
        <begin position="41"/>
        <end position="73"/>
    </location>
</feature>
<dbReference type="AlphaFoldDB" id="A0A1D1YPU4"/>
<dbReference type="InterPro" id="IPR001763">
    <property type="entry name" value="Rhodanese-like_dom"/>
</dbReference>
<dbReference type="SUPFAM" id="SSF52821">
    <property type="entry name" value="Rhodanese/Cell cycle control phosphatase"/>
    <property type="match status" value="1"/>
</dbReference>
<dbReference type="InterPro" id="IPR044690">
    <property type="entry name" value="CAS_plant"/>
</dbReference>
<sequence>FLPRGSVRERERGRVCERSGCYGGERGREVMRAMMAVRAAAVARPPTPPPSSSSSSSKVAVPPTRQRLRAPPSLPAASTAASVSLLALFSAPSSSFSEAMAFSLAKEEIMSSLTKVESAVDQVEDVASKVLDFSQFAVKALIDSLKLTVDVALPALQKAGQEAVKIASPVVTDVSNQAKEALESAGVDPSPVLSAFKTVTDAAQQSTKVIEGAKPIASSTVETISSMDPMVIVASAGALFLAYLLFPPVWSAISFKFRGYKGNLSPAKSLDLISTQNHLLIDIRSEKDKNKAGVPRLPSSAKNKLISIPLEELPDKIRSLVRDAKKAEAELVAVKISYIKRVNKGSSIVIMDSYSDAAKIAARTLTSLGFKNCWIMNDGFSGGNGWLQSRLGTASYNVSFAEVVSPSRVIPAAIGRFGTTSSRTVEASQKLLPGSVDS</sequence>
<dbReference type="PANTHER" id="PTHR34209">
    <property type="entry name" value="RHODANESE/CELL CYCLE CONTROL PHOSPHATASE SUPERFAMILY PROTEIN"/>
    <property type="match status" value="1"/>
</dbReference>
<keyword evidence="2" id="KW-0472">Membrane</keyword>
<keyword evidence="4" id="KW-0675">Receptor</keyword>
<evidence type="ECO:0000313" key="4">
    <source>
        <dbReference type="EMBL" id="JAT56654.1"/>
    </source>
</evidence>
<dbReference type="PROSITE" id="PS50206">
    <property type="entry name" value="RHODANESE_3"/>
    <property type="match status" value="1"/>
</dbReference>
<dbReference type="Pfam" id="PF00581">
    <property type="entry name" value="Rhodanese"/>
    <property type="match status" value="1"/>
</dbReference>
<accession>A0A1D1YPU4</accession>
<dbReference type="CDD" id="cd00158">
    <property type="entry name" value="RHOD"/>
    <property type="match status" value="1"/>
</dbReference>
<evidence type="ECO:0000256" key="2">
    <source>
        <dbReference type="SAM" id="Phobius"/>
    </source>
</evidence>
<evidence type="ECO:0000259" key="3">
    <source>
        <dbReference type="PROSITE" id="PS50206"/>
    </source>
</evidence>
<dbReference type="GO" id="GO:0090333">
    <property type="term" value="P:regulation of stomatal closure"/>
    <property type="evidence" value="ECO:0007669"/>
    <property type="project" value="InterPro"/>
</dbReference>
<protein>
    <submittedName>
        <fullName evidence="4">Calcium sensing receptor, chloroplastic</fullName>
    </submittedName>
</protein>
<reference evidence="4" key="1">
    <citation type="submission" date="2015-07" db="EMBL/GenBank/DDBJ databases">
        <title>Transcriptome Assembly of Anthurium amnicola.</title>
        <authorList>
            <person name="Suzuki J."/>
        </authorList>
    </citation>
    <scope>NUCLEOTIDE SEQUENCE</scope>
</reference>
<keyword evidence="2" id="KW-1133">Transmembrane helix</keyword>